<dbReference type="InterPro" id="IPR036938">
    <property type="entry name" value="PAP2/HPO_sf"/>
</dbReference>
<dbReference type="AlphaFoldDB" id="A0A1G2QFF0"/>
<evidence type="ECO:0000313" key="4">
    <source>
        <dbReference type="Proteomes" id="UP000176222"/>
    </source>
</evidence>
<dbReference type="Gene3D" id="1.20.144.10">
    <property type="entry name" value="Phosphatidic acid phosphatase type 2/haloperoxidase"/>
    <property type="match status" value="1"/>
</dbReference>
<name>A0A1G2QFF0_9BACT</name>
<dbReference type="EMBL" id="MHTH01000005">
    <property type="protein sequence ID" value="OHA59108.1"/>
    <property type="molecule type" value="Genomic_DNA"/>
</dbReference>
<keyword evidence="1" id="KW-1133">Transmembrane helix</keyword>
<dbReference type="PANTHER" id="PTHR14969:SF13">
    <property type="entry name" value="AT30094P"/>
    <property type="match status" value="1"/>
</dbReference>
<feature type="transmembrane region" description="Helical" evidence="1">
    <location>
        <begin position="124"/>
        <end position="142"/>
    </location>
</feature>
<dbReference type="PANTHER" id="PTHR14969">
    <property type="entry name" value="SPHINGOSINE-1-PHOSPHATE PHOSPHOHYDROLASE"/>
    <property type="match status" value="1"/>
</dbReference>
<comment type="caution">
    <text evidence="3">The sequence shown here is derived from an EMBL/GenBank/DDBJ whole genome shotgun (WGS) entry which is preliminary data.</text>
</comment>
<dbReference type="STRING" id="1802436.A2370_02885"/>
<dbReference type="SUPFAM" id="SSF48317">
    <property type="entry name" value="Acid phosphatase/Vanadium-dependent haloperoxidase"/>
    <property type="match status" value="1"/>
</dbReference>
<dbReference type="SMART" id="SM00014">
    <property type="entry name" value="acidPPc"/>
    <property type="match status" value="1"/>
</dbReference>
<feature type="transmembrane region" description="Helical" evidence="1">
    <location>
        <begin position="22"/>
        <end position="43"/>
    </location>
</feature>
<dbReference type="Pfam" id="PF01569">
    <property type="entry name" value="PAP2"/>
    <property type="match status" value="1"/>
</dbReference>
<keyword evidence="1" id="KW-0812">Transmembrane</keyword>
<dbReference type="Proteomes" id="UP000176222">
    <property type="component" value="Unassembled WGS sequence"/>
</dbReference>
<sequence>MDTKLFLLLNNLTSHSVWFDRLIYFCAEILPWVVVIVLVVFILAKKSWPEFFKMLLIFFSAGTVWFLTGFFKYLYLSPRPFVLLNNIKPLFVNGGLESMPSGHAIFMASLAGASVLFKDRRIAVVLSVGAIIIAVARVVAGVHWPSDVVVGLTIGFVFGLLVQRLWQKIFFRQ</sequence>
<feature type="domain" description="Phosphatidic acid phosphatase type 2/haloperoxidase" evidence="2">
    <location>
        <begin position="53"/>
        <end position="163"/>
    </location>
</feature>
<accession>A0A1G2QFF0</accession>
<evidence type="ECO:0000259" key="2">
    <source>
        <dbReference type="SMART" id="SM00014"/>
    </source>
</evidence>
<proteinExistence type="predicted"/>
<feature type="transmembrane region" description="Helical" evidence="1">
    <location>
        <begin position="148"/>
        <end position="166"/>
    </location>
</feature>
<feature type="transmembrane region" description="Helical" evidence="1">
    <location>
        <begin position="55"/>
        <end position="75"/>
    </location>
</feature>
<keyword evidence="1" id="KW-0472">Membrane</keyword>
<dbReference type="InterPro" id="IPR000326">
    <property type="entry name" value="PAP2/HPO"/>
</dbReference>
<protein>
    <recommendedName>
        <fullName evidence="2">Phosphatidic acid phosphatase type 2/haloperoxidase domain-containing protein</fullName>
    </recommendedName>
</protein>
<evidence type="ECO:0000313" key="3">
    <source>
        <dbReference type="EMBL" id="OHA59108.1"/>
    </source>
</evidence>
<gene>
    <name evidence="3" type="ORF">A2370_02885</name>
</gene>
<evidence type="ECO:0000256" key="1">
    <source>
        <dbReference type="SAM" id="Phobius"/>
    </source>
</evidence>
<dbReference type="CDD" id="cd01610">
    <property type="entry name" value="PAP2_like"/>
    <property type="match status" value="1"/>
</dbReference>
<organism evidence="3 4">
    <name type="scientific">Candidatus Vogelbacteria bacterium RIFOXYB1_FULL_42_16</name>
    <dbReference type="NCBI Taxonomy" id="1802436"/>
    <lineage>
        <taxon>Bacteria</taxon>
        <taxon>Candidatus Vogeliibacteriota</taxon>
    </lineage>
</organism>
<reference evidence="3 4" key="1">
    <citation type="journal article" date="2016" name="Nat. Commun.">
        <title>Thousands of microbial genomes shed light on interconnected biogeochemical processes in an aquifer system.</title>
        <authorList>
            <person name="Anantharaman K."/>
            <person name="Brown C.T."/>
            <person name="Hug L.A."/>
            <person name="Sharon I."/>
            <person name="Castelle C.J."/>
            <person name="Probst A.J."/>
            <person name="Thomas B.C."/>
            <person name="Singh A."/>
            <person name="Wilkins M.J."/>
            <person name="Karaoz U."/>
            <person name="Brodie E.L."/>
            <person name="Williams K.H."/>
            <person name="Hubbard S.S."/>
            <person name="Banfield J.F."/>
        </authorList>
    </citation>
    <scope>NUCLEOTIDE SEQUENCE [LARGE SCALE GENOMIC DNA]</scope>
</reference>